<organism evidence="4 5">
    <name type="scientific">Artemia franciscana</name>
    <name type="common">Brine shrimp</name>
    <name type="synonym">Artemia sanfranciscana</name>
    <dbReference type="NCBI Taxonomy" id="6661"/>
    <lineage>
        <taxon>Eukaryota</taxon>
        <taxon>Metazoa</taxon>
        <taxon>Ecdysozoa</taxon>
        <taxon>Arthropoda</taxon>
        <taxon>Crustacea</taxon>
        <taxon>Branchiopoda</taxon>
        <taxon>Anostraca</taxon>
        <taxon>Artemiidae</taxon>
        <taxon>Artemia</taxon>
    </lineage>
</organism>
<protein>
    <recommendedName>
        <fullName evidence="3">Cytochrome b5 heme-binding domain-containing protein</fullName>
    </recommendedName>
</protein>
<proteinExistence type="inferred from homology"/>
<sequence length="309" mass="34589">PNPTVFFLRYLQMPDNPLGIVDIDGACTVMLALLDRLAATHLPPWEARLKCLKHDWCKRTFSYIHGTPSEAAGGNSIDPLVERIFTTEELSKFTGEEGEEVYIALLGKVFNVTRGAQHYGPGGGYHFFAGRDASRAFVSGDFENDGLTDDIEGLSPEDFLGLEDWSVFYENSYQYIGKVAGRFYNNDGSPTEYWYKYQQWREEALKKRILKDEEMAVFPPCNMEWKPDIGTRVWCTTSSGGIRREWVGVPRKLFKTGSSTPRCACIKDSGPPSSDPDSDSDIGDLGNPNLKEYKDCKPTAVSCNIGDDN</sequence>
<dbReference type="InterPro" id="IPR001199">
    <property type="entry name" value="Cyt_B5-like_heme/steroid-bd"/>
</dbReference>
<evidence type="ECO:0000313" key="4">
    <source>
        <dbReference type="EMBL" id="KAK2714057.1"/>
    </source>
</evidence>
<dbReference type="PANTHER" id="PTHR10281">
    <property type="entry name" value="MEMBRANE-ASSOCIATED PROGESTERONE RECEPTOR COMPONENT-RELATED"/>
    <property type="match status" value="1"/>
</dbReference>
<dbReference type="FunFam" id="3.10.120.10:FF:000003">
    <property type="entry name" value="membrane-associated progesterone receptor component 1"/>
    <property type="match status" value="1"/>
</dbReference>
<dbReference type="SUPFAM" id="SSF55856">
    <property type="entry name" value="Cytochrome b5-like heme/steroid binding domain"/>
    <property type="match status" value="1"/>
</dbReference>
<feature type="domain" description="Cytochrome b5 heme-binding" evidence="3">
    <location>
        <begin position="85"/>
        <end position="180"/>
    </location>
</feature>
<dbReference type="Proteomes" id="UP001187531">
    <property type="component" value="Unassembled WGS sequence"/>
</dbReference>
<dbReference type="GO" id="GO:0012505">
    <property type="term" value="C:endomembrane system"/>
    <property type="evidence" value="ECO:0007669"/>
    <property type="project" value="TreeGrafter"/>
</dbReference>
<reference evidence="4" key="1">
    <citation type="submission" date="2023-07" db="EMBL/GenBank/DDBJ databases">
        <title>Chromosome-level genome assembly of Artemia franciscana.</title>
        <authorList>
            <person name="Jo E."/>
        </authorList>
    </citation>
    <scope>NUCLEOTIDE SEQUENCE</scope>
    <source>
        <tissue evidence="4">Whole body</tissue>
    </source>
</reference>
<evidence type="ECO:0000256" key="1">
    <source>
        <dbReference type="ARBA" id="ARBA00038357"/>
    </source>
</evidence>
<dbReference type="GO" id="GO:0016020">
    <property type="term" value="C:membrane"/>
    <property type="evidence" value="ECO:0007669"/>
    <property type="project" value="TreeGrafter"/>
</dbReference>
<feature type="non-terminal residue" evidence="4">
    <location>
        <position position="309"/>
    </location>
</feature>
<evidence type="ECO:0000256" key="2">
    <source>
        <dbReference type="SAM" id="MobiDB-lite"/>
    </source>
</evidence>
<dbReference type="AlphaFoldDB" id="A0AA88L2G7"/>
<name>A0AA88L2G7_ARTSF</name>
<comment type="similarity">
    <text evidence="1">Belongs to the cytochrome b5 family. MAPR subfamily.</text>
</comment>
<dbReference type="Pfam" id="PF00173">
    <property type="entry name" value="Cyt-b5"/>
    <property type="match status" value="1"/>
</dbReference>
<keyword evidence="5" id="KW-1185">Reference proteome</keyword>
<accession>A0AA88L2G7</accession>
<dbReference type="Gene3D" id="3.10.120.10">
    <property type="entry name" value="Cytochrome b5-like heme/steroid binding domain"/>
    <property type="match status" value="1"/>
</dbReference>
<dbReference type="InterPro" id="IPR036400">
    <property type="entry name" value="Cyt_B5-like_heme/steroid_sf"/>
</dbReference>
<feature type="region of interest" description="Disordered" evidence="2">
    <location>
        <begin position="265"/>
        <end position="291"/>
    </location>
</feature>
<dbReference type="SMART" id="SM01117">
    <property type="entry name" value="Cyt-b5"/>
    <property type="match status" value="1"/>
</dbReference>
<gene>
    <name evidence="4" type="ORF">QYM36_008600</name>
</gene>
<dbReference type="PANTHER" id="PTHR10281:SF4">
    <property type="entry name" value="NEUFERRICIN"/>
    <property type="match status" value="1"/>
</dbReference>
<dbReference type="InterPro" id="IPR050577">
    <property type="entry name" value="MAPR/NEUFC/NENF-like"/>
</dbReference>
<evidence type="ECO:0000259" key="3">
    <source>
        <dbReference type="SMART" id="SM01117"/>
    </source>
</evidence>
<evidence type="ECO:0000313" key="5">
    <source>
        <dbReference type="Proteomes" id="UP001187531"/>
    </source>
</evidence>
<dbReference type="EMBL" id="JAVRJZ010000013">
    <property type="protein sequence ID" value="KAK2714057.1"/>
    <property type="molecule type" value="Genomic_DNA"/>
</dbReference>
<comment type="caution">
    <text evidence="4">The sequence shown here is derived from an EMBL/GenBank/DDBJ whole genome shotgun (WGS) entry which is preliminary data.</text>
</comment>